<dbReference type="AlphaFoldDB" id="D4YMK8"/>
<feature type="region of interest" description="Disordered" evidence="10">
    <location>
        <begin position="506"/>
        <end position="537"/>
    </location>
</feature>
<proteinExistence type="inferred from homology"/>
<keyword evidence="6 12" id="KW-0067">ATP-binding</keyword>
<dbReference type="PROSITE" id="PS50893">
    <property type="entry name" value="ABC_TRANSPORTER_2"/>
    <property type="match status" value="2"/>
</dbReference>
<evidence type="ECO:0000256" key="3">
    <source>
        <dbReference type="ARBA" id="ARBA00011262"/>
    </source>
</evidence>
<feature type="compositionally biased region" description="Basic and acidic residues" evidence="10">
    <location>
        <begin position="527"/>
        <end position="537"/>
    </location>
</feature>
<feature type="compositionally biased region" description="Low complexity" evidence="10">
    <location>
        <begin position="513"/>
        <end position="525"/>
    </location>
</feature>
<dbReference type="InterPro" id="IPR003439">
    <property type="entry name" value="ABC_transporter-like_ATP-bd"/>
</dbReference>
<dbReference type="GO" id="GO:0016887">
    <property type="term" value="F:ATP hydrolysis activity"/>
    <property type="evidence" value="ECO:0007669"/>
    <property type="project" value="InterPro"/>
</dbReference>
<dbReference type="Proteomes" id="UP000005714">
    <property type="component" value="Unassembled WGS sequence"/>
</dbReference>
<accession>D4YMK8</accession>
<comment type="caution">
    <text evidence="12">The sequence shown here is derived from an EMBL/GenBank/DDBJ whole genome shotgun (WGS) entry which is preliminary data.</text>
</comment>
<evidence type="ECO:0000256" key="2">
    <source>
        <dbReference type="ARBA" id="ARBA00009404"/>
    </source>
</evidence>
<dbReference type="Gene3D" id="3.40.50.300">
    <property type="entry name" value="P-loop containing nucleotide triphosphate hydrolases"/>
    <property type="match status" value="2"/>
</dbReference>
<evidence type="ECO:0000256" key="1">
    <source>
        <dbReference type="ARBA" id="ARBA00004417"/>
    </source>
</evidence>
<dbReference type="PANTHER" id="PTHR43790">
    <property type="entry name" value="CARBOHYDRATE TRANSPORT ATP-BINDING PROTEIN MG119-RELATED"/>
    <property type="match status" value="1"/>
</dbReference>
<evidence type="ECO:0000256" key="10">
    <source>
        <dbReference type="SAM" id="MobiDB-lite"/>
    </source>
</evidence>
<dbReference type="SUPFAM" id="SSF52540">
    <property type="entry name" value="P-loop containing nucleoside triphosphate hydrolases"/>
    <property type="match status" value="2"/>
</dbReference>
<comment type="similarity">
    <text evidence="2">Belongs to the ABC transporter superfamily. AI-2 autoinducer porter (TC 3.A.1.2.8) family.</text>
</comment>
<keyword evidence="13" id="KW-1185">Reference proteome</keyword>
<evidence type="ECO:0000256" key="7">
    <source>
        <dbReference type="ARBA" id="ARBA00023747"/>
    </source>
</evidence>
<comment type="function">
    <text evidence="7">Part of the ABC transporter complex LsrABCD involved in autoinducer 2 (AI-2) import. Responsible for energy coupling to the transport system.</text>
</comment>
<dbReference type="EC" id="7.6.2.13" evidence="8"/>
<evidence type="ECO:0000256" key="6">
    <source>
        <dbReference type="ARBA" id="ARBA00022840"/>
    </source>
</evidence>
<dbReference type="GO" id="GO:0005886">
    <property type="term" value="C:plasma membrane"/>
    <property type="evidence" value="ECO:0007669"/>
    <property type="project" value="UniProtKB-SubCell"/>
</dbReference>
<dbReference type="eggNOG" id="COG1129">
    <property type="taxonomic scope" value="Bacteria"/>
</dbReference>
<protein>
    <recommendedName>
        <fullName evidence="4">Autoinducer 2 import ATP-binding protein LsrA</fullName>
        <ecNumber evidence="8">7.6.2.13</ecNumber>
    </recommendedName>
</protein>
<dbReference type="InterPro" id="IPR017871">
    <property type="entry name" value="ABC_transporter-like_CS"/>
</dbReference>
<reference evidence="12 13" key="1">
    <citation type="submission" date="2010-04" db="EMBL/GenBank/DDBJ databases">
        <authorList>
            <person name="Qin X."/>
            <person name="Bachman B."/>
            <person name="Battles P."/>
            <person name="Bell A."/>
            <person name="Bess C."/>
            <person name="Bickham C."/>
            <person name="Chaboub L."/>
            <person name="Chen D."/>
            <person name="Coyle M."/>
            <person name="Deiros D.R."/>
            <person name="Dinh H."/>
            <person name="Forbes L."/>
            <person name="Fowler G."/>
            <person name="Francisco L."/>
            <person name="Fu Q."/>
            <person name="Gubbala S."/>
            <person name="Hale W."/>
            <person name="Han Y."/>
            <person name="Hemphill L."/>
            <person name="Highlander S.K."/>
            <person name="Hirani K."/>
            <person name="Hogues M."/>
            <person name="Jackson L."/>
            <person name="Jakkamsetti A."/>
            <person name="Javaid M."/>
            <person name="Jiang H."/>
            <person name="Korchina V."/>
            <person name="Kovar C."/>
            <person name="Lara F."/>
            <person name="Lee S."/>
            <person name="Mata R."/>
            <person name="Mathew T."/>
            <person name="Moen C."/>
            <person name="Morales K."/>
            <person name="Munidasa M."/>
            <person name="Nazareth L."/>
            <person name="Ngo R."/>
            <person name="Nguyen L."/>
            <person name="Okwuonu G."/>
            <person name="Ongeri F."/>
            <person name="Patil S."/>
            <person name="Petrosino J."/>
            <person name="Pham C."/>
            <person name="Pham P."/>
            <person name="Pu L.-L."/>
            <person name="Puazo M."/>
            <person name="Raj R."/>
            <person name="Reid J."/>
            <person name="Rouhana J."/>
            <person name="Saada N."/>
            <person name="Shang Y."/>
            <person name="Simmons D."/>
            <person name="Thornton R."/>
            <person name="Warren J."/>
            <person name="Weissenberger G."/>
            <person name="Zhang J."/>
            <person name="Zhang L."/>
            <person name="Zhou C."/>
            <person name="Zhu D."/>
            <person name="Muzny D."/>
            <person name="Worley K."/>
            <person name="Gibbs R."/>
        </authorList>
    </citation>
    <scope>NUCLEOTIDE SEQUENCE [LARGE SCALE GENOMIC DNA]</scope>
    <source>
        <strain evidence="12 13">ATCC 49030</strain>
    </source>
</reference>
<dbReference type="GO" id="GO:0005524">
    <property type="term" value="F:ATP binding"/>
    <property type="evidence" value="ECO:0007669"/>
    <property type="project" value="UniProtKB-KW"/>
</dbReference>
<gene>
    <name evidence="12" type="primary">rbsA</name>
    <name evidence="12" type="ORF">HMPREF0183_1168</name>
</gene>
<comment type="subunit">
    <text evidence="3">The complex is composed of two ATP-binding proteins (LsrA), two transmembrane proteins (LsrC and LsrD) and a solute-binding protein (LsrB).</text>
</comment>
<name>D4YMK8_9MICO</name>
<keyword evidence="5" id="KW-0547">Nucleotide-binding</keyword>
<dbReference type="EMBL" id="ADNU01000036">
    <property type="protein sequence ID" value="EFG47526.1"/>
    <property type="molecule type" value="Genomic_DNA"/>
</dbReference>
<dbReference type="InterPro" id="IPR050107">
    <property type="entry name" value="ABC_carbohydrate_import_ATPase"/>
</dbReference>
<dbReference type="OrthoDB" id="39350at2"/>
<evidence type="ECO:0000259" key="11">
    <source>
        <dbReference type="PROSITE" id="PS50893"/>
    </source>
</evidence>
<feature type="domain" description="ABC transporter" evidence="11">
    <location>
        <begin position="13"/>
        <end position="252"/>
    </location>
</feature>
<organism evidence="12 13">
    <name type="scientific">Brevibacterium mcbrellneri ATCC 49030</name>
    <dbReference type="NCBI Taxonomy" id="585530"/>
    <lineage>
        <taxon>Bacteria</taxon>
        <taxon>Bacillati</taxon>
        <taxon>Actinomycetota</taxon>
        <taxon>Actinomycetes</taxon>
        <taxon>Micrococcales</taxon>
        <taxon>Brevibacteriaceae</taxon>
        <taxon>Brevibacterium</taxon>
    </lineage>
</organism>
<sequence length="537" mass="58570">MVEALFLYYGGGLMTSDVVLTVDGLTVKHRSQTALDDLSFTLKRGEVLGIVGANGAGKSTLLKVLSGGITPNAGTITFADEKFTPANEAEALAIGVGYIPQRITVDEDQTVYQTMFRTSYRSKLSDDEKRSEANRLLKDNGVSISADEYIRDLVQAERTMVEILRLANEETSLILLDEVSATFNDHEISLVHDLIIRLSKQGRAIIYVSHRLDELQSLSNRIAVIRDGKLRSILTPLEADRKTITVEIFDTEAPVPTKKRNEIGDEILRFDNVALEGKLSPTTFSLRKGEILGITGLRRSGVEQLAEVISGQATHTSGTITVNGEEETFSSPDEALQSGILTLGENDGQVDYGEGNLLASEYSKVNEDGESFAVQVESFRELLATLKELRVKTPGIQRKIGELSGGDQQKLAVAKTLHSDANIFVLNQPTRGVDELSRQAAYKLLEEVTSRGSACILLSSDISELLTLSDRVAVMRDNKLIGPLDTDGFTEDTVMMIALGYTPFRTSSKRRSSSNTESSTEPTTKLPTDKGVRGESG</sequence>
<evidence type="ECO:0000313" key="12">
    <source>
        <dbReference type="EMBL" id="EFG47526.1"/>
    </source>
</evidence>
<dbReference type="PROSITE" id="PS00211">
    <property type="entry name" value="ABC_TRANSPORTER_1"/>
    <property type="match status" value="1"/>
</dbReference>
<dbReference type="PANTHER" id="PTHR43790:SF2">
    <property type="entry name" value="AUTOINDUCER 2 IMPORT ATP-BINDING PROTEIN LSRA"/>
    <property type="match status" value="1"/>
</dbReference>
<dbReference type="Pfam" id="PF00005">
    <property type="entry name" value="ABC_tran"/>
    <property type="match status" value="2"/>
</dbReference>
<evidence type="ECO:0000256" key="5">
    <source>
        <dbReference type="ARBA" id="ARBA00022741"/>
    </source>
</evidence>
<evidence type="ECO:0000256" key="9">
    <source>
        <dbReference type="ARBA" id="ARBA00034076"/>
    </source>
</evidence>
<evidence type="ECO:0000256" key="4">
    <source>
        <dbReference type="ARBA" id="ARBA00019459"/>
    </source>
</evidence>
<evidence type="ECO:0000313" key="13">
    <source>
        <dbReference type="Proteomes" id="UP000005714"/>
    </source>
</evidence>
<dbReference type="STRING" id="585530.HMPREF0183_1168"/>
<feature type="domain" description="ABC transporter" evidence="11">
    <location>
        <begin position="263"/>
        <end position="502"/>
    </location>
</feature>
<dbReference type="InterPro" id="IPR003593">
    <property type="entry name" value="AAA+_ATPase"/>
</dbReference>
<dbReference type="InterPro" id="IPR027417">
    <property type="entry name" value="P-loop_NTPase"/>
</dbReference>
<comment type="catalytic activity">
    <reaction evidence="9">
        <text>ATP + H2O + (2R,4S)-2-methyl-2,3,3,4-tetrahydroxytetrahydrofuran-[AI-2-binding protein]Side 1 = ADP + phosphate + (2R,4S)-2-methyl-2,3,3,4-tetrahydroxytetrahydrofuranSide 2 + [AI-2-binding protein]Side 1.</text>
        <dbReference type="EC" id="7.6.2.13"/>
    </reaction>
</comment>
<comment type="subcellular location">
    <subcellularLocation>
        <location evidence="1">Cell inner membrane</location>
        <topology evidence="1">Peripheral membrane protein</topology>
    </subcellularLocation>
</comment>
<evidence type="ECO:0000256" key="8">
    <source>
        <dbReference type="ARBA" id="ARBA00023798"/>
    </source>
</evidence>
<dbReference type="SMART" id="SM00382">
    <property type="entry name" value="AAA"/>
    <property type="match status" value="2"/>
</dbReference>